<dbReference type="Proteomes" id="UP000723463">
    <property type="component" value="Unassembled WGS sequence"/>
</dbReference>
<proteinExistence type="predicted"/>
<reference evidence="1" key="1">
    <citation type="journal article" date="2020" name="Fungal Divers.">
        <title>Resolving the Mortierellaceae phylogeny through synthesis of multi-gene phylogenetics and phylogenomics.</title>
        <authorList>
            <person name="Vandepol N."/>
            <person name="Liber J."/>
            <person name="Desiro A."/>
            <person name="Na H."/>
            <person name="Kennedy M."/>
            <person name="Barry K."/>
            <person name="Grigoriev I.V."/>
            <person name="Miller A.N."/>
            <person name="O'Donnell K."/>
            <person name="Stajich J.E."/>
            <person name="Bonito G."/>
        </authorList>
    </citation>
    <scope>NUCLEOTIDE SEQUENCE</scope>
    <source>
        <strain evidence="1">NRRL 2591</strain>
    </source>
</reference>
<evidence type="ECO:0000313" key="1">
    <source>
        <dbReference type="EMBL" id="KAF9541488.1"/>
    </source>
</evidence>
<accession>A0A9P6F3I2</accession>
<evidence type="ECO:0000313" key="2">
    <source>
        <dbReference type="Proteomes" id="UP000723463"/>
    </source>
</evidence>
<protein>
    <submittedName>
        <fullName evidence="1">Uncharacterized protein</fullName>
    </submittedName>
</protein>
<dbReference type="AlphaFoldDB" id="A0A9P6F3I2"/>
<comment type="caution">
    <text evidence="1">The sequence shown here is derived from an EMBL/GenBank/DDBJ whole genome shotgun (WGS) entry which is preliminary data.</text>
</comment>
<gene>
    <name evidence="1" type="ORF">EC957_003048</name>
</gene>
<sequence>MGQYYQLINLDKHQSFDTLGLLTFLTGLKMGEKLEDMGEKPLLALALTHLSFPAAVTADGDAEVEAVENPMTPVGSWSGDRIAIIGDYSEGFPPFFTSQDQQVYKAYTAKLAEENGQTGGKDGQEFVSIYSYACNTYASISVRDFFEVDSLDDQFEAQFPKLDETHHLILNLDKNEYLDPIVCKSPTQEKEEGVGVVATFVVEFAQQKDGIMQGLFSLLFYSNGSGGGDVDRFREGRWAGDRISIQVKETVGDLVEWKDISVEVEADLNASGLRTKQ</sequence>
<keyword evidence="2" id="KW-1185">Reference proteome</keyword>
<organism evidence="1 2">
    <name type="scientific">Mortierella hygrophila</name>
    <dbReference type="NCBI Taxonomy" id="979708"/>
    <lineage>
        <taxon>Eukaryota</taxon>
        <taxon>Fungi</taxon>
        <taxon>Fungi incertae sedis</taxon>
        <taxon>Mucoromycota</taxon>
        <taxon>Mortierellomycotina</taxon>
        <taxon>Mortierellomycetes</taxon>
        <taxon>Mortierellales</taxon>
        <taxon>Mortierellaceae</taxon>
        <taxon>Mortierella</taxon>
    </lineage>
</organism>
<dbReference type="EMBL" id="JAAAXW010000165">
    <property type="protein sequence ID" value="KAF9541488.1"/>
    <property type="molecule type" value="Genomic_DNA"/>
</dbReference>
<name>A0A9P6F3I2_9FUNG</name>